<dbReference type="STRING" id="1802559.A2372_04125"/>
<evidence type="ECO:0000256" key="1">
    <source>
        <dbReference type="ARBA" id="ARBA00007435"/>
    </source>
</evidence>
<dbReference type="InterPro" id="IPR000305">
    <property type="entry name" value="GIY-YIG_endonuc"/>
</dbReference>
<dbReference type="AlphaFoldDB" id="A0A1F8DVG7"/>
<dbReference type="PANTHER" id="PTHR34477">
    <property type="entry name" value="UPF0213 PROTEIN YHBQ"/>
    <property type="match status" value="1"/>
</dbReference>
<dbReference type="Proteomes" id="UP000176422">
    <property type="component" value="Unassembled WGS sequence"/>
</dbReference>
<evidence type="ECO:0000313" key="3">
    <source>
        <dbReference type="EMBL" id="OGM92601.1"/>
    </source>
</evidence>
<feature type="domain" description="GIY-YIG" evidence="2">
    <location>
        <begin position="2"/>
        <end position="78"/>
    </location>
</feature>
<dbReference type="SUPFAM" id="SSF82771">
    <property type="entry name" value="GIY-YIG endonuclease"/>
    <property type="match status" value="1"/>
</dbReference>
<name>A0A1F8DVG7_9BACT</name>
<accession>A0A1F8DVG7</accession>
<dbReference type="PANTHER" id="PTHR34477:SF5">
    <property type="entry name" value="BSL5627 PROTEIN"/>
    <property type="match status" value="1"/>
</dbReference>
<comment type="caution">
    <text evidence="3">The sequence shown here is derived from an EMBL/GenBank/DDBJ whole genome shotgun (WGS) entry which is preliminary data.</text>
</comment>
<sequence length="94" mass="11602">MNNYYVYILTNKKDGVLYIGVTNDVKRRVWEHKQKIVKGFTKKYNVDRLMYFEQTSDVYAAIEREKQMKKWKREWKVELIEKDNKAWSDLYEIL</sequence>
<organism evidence="3 4">
    <name type="scientific">Candidatus Wolfebacteria bacterium RIFOXYB1_FULL_54_12</name>
    <dbReference type="NCBI Taxonomy" id="1802559"/>
    <lineage>
        <taxon>Bacteria</taxon>
        <taxon>Candidatus Wolfeibacteriota</taxon>
    </lineage>
</organism>
<reference evidence="3 4" key="1">
    <citation type="journal article" date="2016" name="Nat. Commun.">
        <title>Thousands of microbial genomes shed light on interconnected biogeochemical processes in an aquifer system.</title>
        <authorList>
            <person name="Anantharaman K."/>
            <person name="Brown C.T."/>
            <person name="Hug L.A."/>
            <person name="Sharon I."/>
            <person name="Castelle C.J."/>
            <person name="Probst A.J."/>
            <person name="Thomas B.C."/>
            <person name="Singh A."/>
            <person name="Wilkins M.J."/>
            <person name="Karaoz U."/>
            <person name="Brodie E.L."/>
            <person name="Williams K.H."/>
            <person name="Hubbard S.S."/>
            <person name="Banfield J.F."/>
        </authorList>
    </citation>
    <scope>NUCLEOTIDE SEQUENCE [LARGE SCALE GENOMIC DNA]</scope>
</reference>
<dbReference type="InterPro" id="IPR035901">
    <property type="entry name" value="GIY-YIG_endonuc_sf"/>
</dbReference>
<dbReference type="Pfam" id="PF01541">
    <property type="entry name" value="GIY-YIG"/>
    <property type="match status" value="1"/>
</dbReference>
<evidence type="ECO:0000259" key="2">
    <source>
        <dbReference type="PROSITE" id="PS50164"/>
    </source>
</evidence>
<comment type="similarity">
    <text evidence="1">Belongs to the UPF0213 family.</text>
</comment>
<dbReference type="EMBL" id="MGIT01000004">
    <property type="protein sequence ID" value="OGM92601.1"/>
    <property type="molecule type" value="Genomic_DNA"/>
</dbReference>
<protein>
    <recommendedName>
        <fullName evidence="2">GIY-YIG domain-containing protein</fullName>
    </recommendedName>
</protein>
<gene>
    <name evidence="3" type="ORF">A2372_04125</name>
</gene>
<evidence type="ECO:0000313" key="4">
    <source>
        <dbReference type="Proteomes" id="UP000176422"/>
    </source>
</evidence>
<proteinExistence type="inferred from homology"/>
<dbReference type="PROSITE" id="PS50164">
    <property type="entry name" value="GIY_YIG"/>
    <property type="match status" value="1"/>
</dbReference>
<dbReference type="InterPro" id="IPR050190">
    <property type="entry name" value="UPF0213_domain"/>
</dbReference>
<dbReference type="Gene3D" id="3.40.1440.10">
    <property type="entry name" value="GIY-YIG endonuclease"/>
    <property type="match status" value="1"/>
</dbReference>
<dbReference type="CDD" id="cd10448">
    <property type="entry name" value="GIY-YIG_unchar_3"/>
    <property type="match status" value="1"/>
</dbReference>